<reference evidence="1" key="1">
    <citation type="submission" date="2020-06" db="EMBL/GenBank/DDBJ databases">
        <authorList>
            <person name="Li T."/>
            <person name="Hu X."/>
            <person name="Zhang T."/>
            <person name="Song X."/>
            <person name="Zhang H."/>
            <person name="Dai N."/>
            <person name="Sheng W."/>
            <person name="Hou X."/>
            <person name="Wei L."/>
        </authorList>
    </citation>
    <scope>NUCLEOTIDE SEQUENCE</scope>
    <source>
        <strain evidence="1">KEN1</strain>
        <tissue evidence="1">Leaf</tissue>
    </source>
</reference>
<sequence>MSKAYDKVEWPFLRQVLLRLGFESDAQSCLIQEAERGNRLKGVRICPLALRVSHLLFVDDTLLLCEATDAQIDEIKRILDLYAKALGQEVNFSKSSVVVSGGLQGETKRRLAARLGMRLVNNHDRYLGLPVVAGRSRSALFHNIRDRFWGRI</sequence>
<dbReference type="PANTHER" id="PTHR33116:SF86">
    <property type="entry name" value="REVERSE TRANSCRIPTASE DOMAIN-CONTAINING PROTEIN"/>
    <property type="match status" value="1"/>
</dbReference>
<organism evidence="1">
    <name type="scientific">Sesamum latifolium</name>
    <dbReference type="NCBI Taxonomy" id="2727402"/>
    <lineage>
        <taxon>Eukaryota</taxon>
        <taxon>Viridiplantae</taxon>
        <taxon>Streptophyta</taxon>
        <taxon>Embryophyta</taxon>
        <taxon>Tracheophyta</taxon>
        <taxon>Spermatophyta</taxon>
        <taxon>Magnoliopsida</taxon>
        <taxon>eudicotyledons</taxon>
        <taxon>Gunneridae</taxon>
        <taxon>Pentapetalae</taxon>
        <taxon>asterids</taxon>
        <taxon>lamiids</taxon>
        <taxon>Lamiales</taxon>
        <taxon>Pedaliaceae</taxon>
        <taxon>Sesamum</taxon>
    </lineage>
</organism>
<evidence type="ECO:0008006" key="2">
    <source>
        <dbReference type="Google" id="ProtNLM"/>
    </source>
</evidence>
<proteinExistence type="predicted"/>
<comment type="caution">
    <text evidence="1">The sequence shown here is derived from an EMBL/GenBank/DDBJ whole genome shotgun (WGS) entry which is preliminary data.</text>
</comment>
<dbReference type="PANTHER" id="PTHR33116">
    <property type="entry name" value="REVERSE TRANSCRIPTASE ZINC-BINDING DOMAIN-CONTAINING PROTEIN-RELATED-RELATED"/>
    <property type="match status" value="1"/>
</dbReference>
<name>A0AAW2XCX4_9LAMI</name>
<gene>
    <name evidence="1" type="ORF">Slati_1124100</name>
</gene>
<reference evidence="1" key="2">
    <citation type="journal article" date="2024" name="Plant">
        <title>Genomic evolution and insights into agronomic trait innovations of Sesamum species.</title>
        <authorList>
            <person name="Miao H."/>
            <person name="Wang L."/>
            <person name="Qu L."/>
            <person name="Liu H."/>
            <person name="Sun Y."/>
            <person name="Le M."/>
            <person name="Wang Q."/>
            <person name="Wei S."/>
            <person name="Zheng Y."/>
            <person name="Lin W."/>
            <person name="Duan Y."/>
            <person name="Cao H."/>
            <person name="Xiong S."/>
            <person name="Wang X."/>
            <person name="Wei L."/>
            <person name="Li C."/>
            <person name="Ma Q."/>
            <person name="Ju M."/>
            <person name="Zhao R."/>
            <person name="Li G."/>
            <person name="Mu C."/>
            <person name="Tian Q."/>
            <person name="Mei H."/>
            <person name="Zhang T."/>
            <person name="Gao T."/>
            <person name="Zhang H."/>
        </authorList>
    </citation>
    <scope>NUCLEOTIDE SEQUENCE</scope>
    <source>
        <strain evidence="1">KEN1</strain>
    </source>
</reference>
<dbReference type="AlphaFoldDB" id="A0AAW2XCX4"/>
<evidence type="ECO:0000313" key="1">
    <source>
        <dbReference type="EMBL" id="KAL0451460.1"/>
    </source>
</evidence>
<dbReference type="EMBL" id="JACGWN010000004">
    <property type="protein sequence ID" value="KAL0451460.1"/>
    <property type="molecule type" value="Genomic_DNA"/>
</dbReference>
<protein>
    <recommendedName>
        <fullName evidence="2">Reverse transcriptase domain-containing protein</fullName>
    </recommendedName>
</protein>
<accession>A0AAW2XCX4</accession>